<keyword evidence="2" id="KW-1185">Reference proteome</keyword>
<evidence type="ECO:0000313" key="2">
    <source>
        <dbReference type="Proteomes" id="UP000204657"/>
    </source>
</evidence>
<dbReference type="Proteomes" id="UP000204657">
    <property type="component" value="Segment"/>
</dbReference>
<protein>
    <recommendedName>
        <fullName evidence="3">Lipoprotein</fullName>
    </recommendedName>
</protein>
<evidence type="ECO:0000313" key="1">
    <source>
        <dbReference type="EMBL" id="BAQ22700.1"/>
    </source>
</evidence>
<dbReference type="EMBL" id="AP014714">
    <property type="protein sequence ID" value="BAQ22700.1"/>
    <property type="molecule type" value="Genomic_DNA"/>
</dbReference>
<proteinExistence type="predicted"/>
<evidence type="ECO:0008006" key="3">
    <source>
        <dbReference type="Google" id="ProtNLM"/>
    </source>
</evidence>
<dbReference type="OrthoDB" id="11171at10239"/>
<dbReference type="KEGG" id="vg:26519191"/>
<name>A0A0B6VSL5_9CAUD</name>
<dbReference type="PROSITE" id="PS51257">
    <property type="entry name" value="PROKAR_LIPOPROTEIN"/>
    <property type="match status" value="1"/>
</dbReference>
<sequence length="169" mass="19065">MKRIALLAVLFLSGCALQGPTVYDHEVGQVRETADAKITQGKLQWHNGTGIVYTRQNNQCGKNCANQAELALKMDRERAAQEAAGNPEWERIVKREKDAYKRMAVYNKCQRGMDIHLAGYQDRYEKAILEHGFNSKKARAAATEFVKVRDSSGRIVNECVEYGLKNESN</sequence>
<organism evidence="1 2">
    <name type="scientific">Edwardsiella phage PEi20</name>
    <dbReference type="NCBI Taxonomy" id="1608310"/>
    <lineage>
        <taxon>Viruses</taxon>
        <taxon>Duplodnaviria</taxon>
        <taxon>Heunggongvirae</taxon>
        <taxon>Uroviricota</taxon>
        <taxon>Caudoviricetes</taxon>
        <taxon>Pantevenvirales</taxon>
        <taxon>Straboviridae</taxon>
        <taxon>Tevenvirinae</taxon>
        <taxon>Kanagawavirus</taxon>
        <taxon>Kanagawavirus pei20</taxon>
    </lineage>
</organism>
<dbReference type="GeneID" id="26519191"/>
<reference evidence="1 2" key="1">
    <citation type="submission" date="2015-02" db="EMBL/GenBank/DDBJ databases">
        <title>Complete genome sequences of Edwardsiella bacteriophages, PEi20 and PEi26.</title>
        <authorList>
            <person name="Yasuike M."/>
            <person name="Nishiki I."/>
            <person name="Iwasaki Y."/>
            <person name="Nakamura Y."/>
            <person name="Fujiwara A."/>
            <person name="Hassan E.S."/>
            <person name="Mahmoud M.M."/>
            <person name="Kawato Y."/>
            <person name="Nagai S."/>
            <person name="Kobayashi T."/>
            <person name="Ototake M."/>
            <person name="Nakai T."/>
        </authorList>
    </citation>
    <scope>NUCLEOTIDE SEQUENCE [LARGE SCALE GENOMIC DNA]</scope>
</reference>
<dbReference type="RefSeq" id="YP_009190208.1">
    <property type="nucleotide sequence ID" value="NC_028683.1"/>
</dbReference>
<accession>A0A0B6VSL5</accession>